<evidence type="ECO:0000313" key="1">
    <source>
        <dbReference type="EnsemblPlants" id="AVESA.00010b.r2.4CG1256910.1.CDS"/>
    </source>
</evidence>
<protein>
    <submittedName>
        <fullName evidence="1">Uncharacterized protein</fullName>
    </submittedName>
</protein>
<accession>A0ACD5WQC0</accession>
<evidence type="ECO:0000313" key="2">
    <source>
        <dbReference type="Proteomes" id="UP001732700"/>
    </source>
</evidence>
<reference evidence="1" key="1">
    <citation type="submission" date="2021-05" db="EMBL/GenBank/DDBJ databases">
        <authorList>
            <person name="Scholz U."/>
            <person name="Mascher M."/>
            <person name="Fiebig A."/>
        </authorList>
    </citation>
    <scope>NUCLEOTIDE SEQUENCE [LARGE SCALE GENOMIC DNA]</scope>
</reference>
<reference evidence="1" key="2">
    <citation type="submission" date="2025-09" db="UniProtKB">
        <authorList>
            <consortium name="EnsemblPlants"/>
        </authorList>
    </citation>
    <scope>IDENTIFICATION</scope>
</reference>
<sequence length="497" mass="54889">MVGFGSEASMEFGLGPRRRSTGLLDLGDQGGPDLFSALPDDLLLLVLARLPCAGAAARTGVLSRRWRGLWARLRRIVLREVPFHSFEPALARIPRPPRTVSLLKICLPEPRGCVPLPLEHLAAERDRLNSLLLAAARLDPEEFFLASPFGLGLELPSFHCTTSIVLDLCSPVLDYGAYPYISPLPAGTGFVALETLSMSRCAFDSDALLSRCPRLRALRLTDVYFQKRDLRVNSPLLQELVVAAGWTHHVNIVAPMLTQLTISFSTFQKANISIFAPMVEKVSWHCGFSTSSSAFGLWQLGKLSLQAADRQGQPPSLHIHASTSSSSYHRQVASFTQEIEKQLIAAFSVLELHLKTKGHVYGAFVSHVLESNQICCAIQRLKVDVQRSVMEEEEEGCPLDCSCEPKDWKSQTVALTALEEVEINGFGGKDHDFDLLKVILRSAPMLKRMTMKLSQEALASNDGCRKIYNIFEAYSSVQCYVYLSSGLMHGRDNCPST</sequence>
<keyword evidence="2" id="KW-1185">Reference proteome</keyword>
<dbReference type="EnsemblPlants" id="AVESA.00010b.r2.4CG1256910.1">
    <property type="protein sequence ID" value="AVESA.00010b.r2.4CG1256910.1.CDS"/>
    <property type="gene ID" value="AVESA.00010b.r2.4CG1256910"/>
</dbReference>
<name>A0ACD5WQC0_AVESA</name>
<proteinExistence type="predicted"/>
<organism evidence="1 2">
    <name type="scientific">Avena sativa</name>
    <name type="common">Oat</name>
    <dbReference type="NCBI Taxonomy" id="4498"/>
    <lineage>
        <taxon>Eukaryota</taxon>
        <taxon>Viridiplantae</taxon>
        <taxon>Streptophyta</taxon>
        <taxon>Embryophyta</taxon>
        <taxon>Tracheophyta</taxon>
        <taxon>Spermatophyta</taxon>
        <taxon>Magnoliopsida</taxon>
        <taxon>Liliopsida</taxon>
        <taxon>Poales</taxon>
        <taxon>Poaceae</taxon>
        <taxon>BOP clade</taxon>
        <taxon>Pooideae</taxon>
        <taxon>Poodae</taxon>
        <taxon>Poeae</taxon>
        <taxon>Poeae Chloroplast Group 1 (Aveneae type)</taxon>
        <taxon>Aveninae</taxon>
        <taxon>Avena</taxon>
    </lineage>
</organism>
<dbReference type="Proteomes" id="UP001732700">
    <property type="component" value="Chromosome 4C"/>
</dbReference>